<feature type="domain" description="SAC3/GANP/THP3 conserved" evidence="3">
    <location>
        <begin position="49"/>
        <end position="349"/>
    </location>
</feature>
<dbReference type="OrthoDB" id="264795at2759"/>
<feature type="region of interest" description="Disordered" evidence="2">
    <location>
        <begin position="450"/>
        <end position="483"/>
    </location>
</feature>
<dbReference type="InterPro" id="IPR045107">
    <property type="entry name" value="SAC3/GANP/THP3"/>
</dbReference>
<accession>A0A8K1FMN4</accession>
<feature type="compositionally biased region" description="Gly residues" evidence="2">
    <location>
        <begin position="30"/>
        <end position="40"/>
    </location>
</feature>
<evidence type="ECO:0000313" key="5">
    <source>
        <dbReference type="Proteomes" id="UP000794436"/>
    </source>
</evidence>
<protein>
    <recommendedName>
        <fullName evidence="3">SAC3/GANP/THP3 conserved domain-containing protein</fullName>
    </recommendedName>
</protein>
<feature type="compositionally biased region" description="Polar residues" evidence="2">
    <location>
        <begin position="11"/>
        <end position="26"/>
    </location>
</feature>
<dbReference type="InterPro" id="IPR005062">
    <property type="entry name" value="SAC3/GANP/THP3_conserved"/>
</dbReference>
<proteinExistence type="predicted"/>
<evidence type="ECO:0000256" key="2">
    <source>
        <dbReference type="SAM" id="MobiDB-lite"/>
    </source>
</evidence>
<reference evidence="4" key="1">
    <citation type="submission" date="2019-03" db="EMBL/GenBank/DDBJ databases">
        <title>Long read genome sequence of the mycoparasitic Pythium oligandrum ATCC 38472 isolated from sugarbeet rhizosphere.</title>
        <authorList>
            <person name="Gaulin E."/>
        </authorList>
    </citation>
    <scope>NUCLEOTIDE SEQUENCE</scope>
    <source>
        <strain evidence="4">ATCC 38472_TT</strain>
    </source>
</reference>
<organism evidence="4 5">
    <name type="scientific">Pythium oligandrum</name>
    <name type="common">Mycoparasitic fungus</name>
    <dbReference type="NCBI Taxonomy" id="41045"/>
    <lineage>
        <taxon>Eukaryota</taxon>
        <taxon>Sar</taxon>
        <taxon>Stramenopiles</taxon>
        <taxon>Oomycota</taxon>
        <taxon>Peronosporomycetes</taxon>
        <taxon>Pythiales</taxon>
        <taxon>Pythiaceae</taxon>
        <taxon>Pythium</taxon>
    </lineage>
</organism>
<dbReference type="Gene3D" id="1.25.40.990">
    <property type="match status" value="1"/>
</dbReference>
<dbReference type="PANTHER" id="PTHR12436:SF3">
    <property type="entry name" value="GERMINAL-CENTER ASSOCIATED NUCLEAR PROTEIN"/>
    <property type="match status" value="1"/>
</dbReference>
<comment type="caution">
    <text evidence="4">The sequence shown here is derived from an EMBL/GenBank/DDBJ whole genome shotgun (WGS) entry which is preliminary data.</text>
</comment>
<sequence length="1239" mass="141076">MFSAGGFGGVQHSNPFGTPVQASPVNPFQGGRGNASGGSNGVHTSFGGERELHIRVDELSLFEKNFPGQPGMERELIVKRFQRSSADHKLDIPSEVRPPGVLRSTQLYLEQNIMDREKIGEDPRFNPPRLPEMIELYNFCWDRCRMIRKDFVLQNYRGAGGRVHPIVLDVHERIARYHILSEHELCEVPSFVAQQNMEQLGQTLKSLNELYDESRKIGDLAYLSPFEAEFRAYFILCTLDNGRGLDVLKFVKGLTPQIREAPQVKFAMKAFVARHTQDYYQFFYLLREATYLQSCLLFRYIPSMRSQALERMNRAYRKQPYPLEDLVDQLCFDDLDHAESVCTHHGLDIGQDENDGAILVNFGGDFETDIDLRKNKNPLPIRSSHVYVGQKQADCWRKDICRGVTEYTPEEYPALSKLVEDTEDLERARLYPDRPPYEDEYSMFSVYTADPYDSNRQAGDQNGNRTPASIRHPEGEPTDQRHDLDDIAKRKAELEHTKQMMLQRLQQLEREKEAKTLQVQQKALESQREAELEARAKAKAEEDALERQREQEAAALREQLLAEQREKQLAEEKRRKEEAKIVAEKAKADEQRRIAEQLRQAEEERVRREAALRAEEARRIAAEAAERRRQEELAAAEAKRKREAALEAQRQAQLARELELKKRAQRIQKQKLAILKLKFHQWRAYVAKSKEALAGVKVGTTQIISGNSARPQNVVEWLFGGRRAAADRIGLRRRQWLSTDTSSRWISSRQWDPLNVVDIVEPSLFRANRASTGWKLLIADLLDEGISSFGSWSALKLGVSGASFDEDDRASTVHYVQLSDSSIPLCLRYLDASFTHSLSRLGQQKKLAGTSSILLPVDLSHVSTPGIFQRWEERVDSVFRNLHASSRVSLMVLAFCSADLHNKLMALTTVEEAIRKLQTRYAAHVNFVDGELVLEDDLGSADVVEAKVTNILVRLADHSTKSKTMCVTIGFADLLEIAVQNAFKRSMGGNVAEIQKQLHQQLSSLQDSLTSPEVLNVDIPIPELQDMVKLPAYGWNSSEAQAKRTRVLVAAMTLQLATDSTELRNDRVCEMYFHKIVEFIDKLFAVTRGSKSHISSDELKRNIYGLLLPIHEQVVAGDGGSVHERIPWQRILEKVFGAFVEEVDNMALYVPKDLPVFQEHNQEEPKHVQTSTTQGKKALDPNAVAAALAFARSALKRTSTRHELDPEQKVGLKKLRQSIAQDRAAAQQFQYFLRRELHR</sequence>
<keyword evidence="1" id="KW-0175">Coiled coil</keyword>
<feature type="region of interest" description="Disordered" evidence="2">
    <location>
        <begin position="1"/>
        <end position="46"/>
    </location>
</feature>
<feature type="compositionally biased region" description="Polar residues" evidence="2">
    <location>
        <begin position="454"/>
        <end position="467"/>
    </location>
</feature>
<evidence type="ECO:0000259" key="3">
    <source>
        <dbReference type="Pfam" id="PF03399"/>
    </source>
</evidence>
<evidence type="ECO:0000313" key="4">
    <source>
        <dbReference type="EMBL" id="TMW68431.1"/>
    </source>
</evidence>
<gene>
    <name evidence="4" type="ORF">Poli38472_005899</name>
</gene>
<dbReference type="GO" id="GO:0006406">
    <property type="term" value="P:mRNA export from nucleus"/>
    <property type="evidence" value="ECO:0007669"/>
    <property type="project" value="TreeGrafter"/>
</dbReference>
<feature type="coiled-coil region" evidence="1">
    <location>
        <begin position="491"/>
        <end position="661"/>
    </location>
</feature>
<dbReference type="Pfam" id="PF03399">
    <property type="entry name" value="SAC3_GANP"/>
    <property type="match status" value="1"/>
</dbReference>
<dbReference type="PANTHER" id="PTHR12436">
    <property type="entry name" value="80 KDA MCM3-ASSOCIATED PROTEIN"/>
    <property type="match status" value="1"/>
</dbReference>
<dbReference type="GO" id="GO:0005737">
    <property type="term" value="C:cytoplasm"/>
    <property type="evidence" value="ECO:0007669"/>
    <property type="project" value="TreeGrafter"/>
</dbReference>
<dbReference type="GO" id="GO:0070390">
    <property type="term" value="C:transcription export complex 2"/>
    <property type="evidence" value="ECO:0007669"/>
    <property type="project" value="TreeGrafter"/>
</dbReference>
<evidence type="ECO:0000256" key="1">
    <source>
        <dbReference type="SAM" id="Coils"/>
    </source>
</evidence>
<feature type="compositionally biased region" description="Basic and acidic residues" evidence="2">
    <location>
        <begin position="471"/>
        <end position="483"/>
    </location>
</feature>
<dbReference type="EMBL" id="SPLM01000002">
    <property type="protein sequence ID" value="TMW68431.1"/>
    <property type="molecule type" value="Genomic_DNA"/>
</dbReference>
<dbReference type="Proteomes" id="UP000794436">
    <property type="component" value="Unassembled WGS sequence"/>
</dbReference>
<name>A0A8K1FMN4_PYTOL</name>
<keyword evidence="5" id="KW-1185">Reference proteome</keyword>
<dbReference type="AlphaFoldDB" id="A0A8K1FMN4"/>